<comment type="activity regulation">
    <text evidence="10">Na(+) is not transported, but it plays an essential structural role and its presence is essential for fluoride channel function.</text>
</comment>
<dbReference type="PANTHER" id="PTHR28259:SF1">
    <property type="entry name" value="FLUORIDE EXPORT PROTEIN 1-RELATED"/>
    <property type="match status" value="1"/>
</dbReference>
<dbReference type="GO" id="GO:0062054">
    <property type="term" value="F:fluoride channel activity"/>
    <property type="evidence" value="ECO:0007669"/>
    <property type="project" value="UniProtKB-UniRule"/>
</dbReference>
<keyword evidence="3 10" id="KW-0812">Transmembrane</keyword>
<evidence type="ECO:0000313" key="11">
    <source>
        <dbReference type="EMBL" id="SOC56428.1"/>
    </source>
</evidence>
<proteinExistence type="inferred from homology"/>
<dbReference type="GO" id="GO:0140114">
    <property type="term" value="P:cellular detoxification of fluoride"/>
    <property type="evidence" value="ECO:0007669"/>
    <property type="project" value="UniProtKB-UniRule"/>
</dbReference>
<comment type="subcellular location">
    <subcellularLocation>
        <location evidence="1 10">Cell membrane</location>
        <topology evidence="1 10">Multi-pass membrane protein</topology>
    </subcellularLocation>
</comment>
<dbReference type="HAMAP" id="MF_00454">
    <property type="entry name" value="FluC"/>
    <property type="match status" value="1"/>
</dbReference>
<evidence type="ECO:0000256" key="6">
    <source>
        <dbReference type="ARBA" id="ARBA00023303"/>
    </source>
</evidence>
<dbReference type="RefSeq" id="WP_097188516.1">
    <property type="nucleotide sequence ID" value="NZ_OBQK01000007.1"/>
</dbReference>
<comment type="similarity">
    <text evidence="7 10">Belongs to the fluoride channel Fluc/FEX (TC 1.A.43) family.</text>
</comment>
<evidence type="ECO:0000256" key="2">
    <source>
        <dbReference type="ARBA" id="ARBA00022475"/>
    </source>
</evidence>
<sequence>MPSSTAPAHRWHASRPRTLLAVGLGGAAGAVLRWGLELALPTDGWPWATLLANVLGSAALAVLVVHDDRHAHPRWLRPGVGTGLLGGFTTFSAYAVQVAVLDGTDPGLALLYLVTTPVLCVLGAVVAGGVALRVGGRR</sequence>
<feature type="binding site" evidence="10">
    <location>
        <position position="86"/>
    </location>
    <ligand>
        <name>Na(+)</name>
        <dbReference type="ChEBI" id="CHEBI:29101"/>
        <note>structural</note>
    </ligand>
</feature>
<dbReference type="InterPro" id="IPR003691">
    <property type="entry name" value="FluC"/>
</dbReference>
<dbReference type="GO" id="GO:0005886">
    <property type="term" value="C:plasma membrane"/>
    <property type="evidence" value="ECO:0007669"/>
    <property type="project" value="UniProtKB-SubCell"/>
</dbReference>
<comment type="catalytic activity">
    <reaction evidence="8">
        <text>fluoride(in) = fluoride(out)</text>
        <dbReference type="Rhea" id="RHEA:76159"/>
        <dbReference type="ChEBI" id="CHEBI:17051"/>
    </reaction>
    <physiologicalReaction direction="left-to-right" evidence="8">
        <dbReference type="Rhea" id="RHEA:76160"/>
    </physiologicalReaction>
</comment>
<dbReference type="GO" id="GO:0046872">
    <property type="term" value="F:metal ion binding"/>
    <property type="evidence" value="ECO:0007669"/>
    <property type="project" value="UniProtKB-KW"/>
</dbReference>
<dbReference type="PANTHER" id="PTHR28259">
    <property type="entry name" value="FLUORIDE EXPORT PROTEIN 1-RELATED"/>
    <property type="match status" value="1"/>
</dbReference>
<feature type="transmembrane region" description="Helical" evidence="10">
    <location>
        <begin position="78"/>
        <end position="97"/>
    </location>
</feature>
<evidence type="ECO:0000256" key="5">
    <source>
        <dbReference type="ARBA" id="ARBA00023136"/>
    </source>
</evidence>
<dbReference type="AlphaFoldDB" id="A0A285VS59"/>
<evidence type="ECO:0000256" key="1">
    <source>
        <dbReference type="ARBA" id="ARBA00004651"/>
    </source>
</evidence>
<evidence type="ECO:0000256" key="4">
    <source>
        <dbReference type="ARBA" id="ARBA00022989"/>
    </source>
</evidence>
<evidence type="ECO:0000256" key="7">
    <source>
        <dbReference type="ARBA" id="ARBA00035120"/>
    </source>
</evidence>
<dbReference type="Proteomes" id="UP000219688">
    <property type="component" value="Unassembled WGS sequence"/>
</dbReference>
<keyword evidence="6 10" id="KW-0407">Ion channel</keyword>
<protein>
    <recommendedName>
        <fullName evidence="10">Fluoride-specific ion channel FluC</fullName>
    </recommendedName>
</protein>
<dbReference type="EMBL" id="OBQK01000007">
    <property type="protein sequence ID" value="SOC56428.1"/>
    <property type="molecule type" value="Genomic_DNA"/>
</dbReference>
<evidence type="ECO:0000256" key="8">
    <source>
        <dbReference type="ARBA" id="ARBA00035585"/>
    </source>
</evidence>
<organism evidence="11 12">
    <name type="scientific">Ornithinimicrobium cerasi</name>
    <dbReference type="NCBI Taxonomy" id="2248773"/>
    <lineage>
        <taxon>Bacteria</taxon>
        <taxon>Bacillati</taxon>
        <taxon>Actinomycetota</taxon>
        <taxon>Actinomycetes</taxon>
        <taxon>Micrococcales</taxon>
        <taxon>Ornithinimicrobiaceae</taxon>
        <taxon>Ornithinimicrobium</taxon>
    </lineage>
</organism>
<keyword evidence="10" id="KW-0479">Metal-binding</keyword>
<keyword evidence="10" id="KW-0406">Ion transport</keyword>
<feature type="transmembrane region" description="Helical" evidence="10">
    <location>
        <begin position="109"/>
        <end position="132"/>
    </location>
</feature>
<reference evidence="12" key="1">
    <citation type="submission" date="2017-08" db="EMBL/GenBank/DDBJ databases">
        <authorList>
            <person name="Varghese N."/>
            <person name="Submissions S."/>
        </authorList>
    </citation>
    <scope>NUCLEOTIDE SEQUENCE [LARGE SCALE GENOMIC DNA]</scope>
    <source>
        <strain evidence="12">USBA17B2</strain>
    </source>
</reference>
<evidence type="ECO:0000256" key="10">
    <source>
        <dbReference type="HAMAP-Rule" id="MF_00454"/>
    </source>
</evidence>
<gene>
    <name evidence="10" type="primary">fluC</name>
    <name evidence="10" type="synonym">crcB</name>
    <name evidence="11" type="ORF">SAMN05421879_107178</name>
</gene>
<keyword evidence="5 10" id="KW-0472">Membrane</keyword>
<keyword evidence="2 10" id="KW-1003">Cell membrane</keyword>
<keyword evidence="4 10" id="KW-1133">Transmembrane helix</keyword>
<evidence type="ECO:0000256" key="3">
    <source>
        <dbReference type="ARBA" id="ARBA00022692"/>
    </source>
</evidence>
<comment type="function">
    <text evidence="9 10">Fluoride-specific ion channel. Important for reducing fluoride concentration in the cell, thus reducing its toxicity.</text>
</comment>
<accession>A0A285VS59</accession>
<feature type="binding site" evidence="10">
    <location>
        <position position="89"/>
    </location>
    <ligand>
        <name>Na(+)</name>
        <dbReference type="ChEBI" id="CHEBI:29101"/>
        <note>structural</note>
    </ligand>
</feature>
<keyword evidence="10" id="KW-0813">Transport</keyword>
<evidence type="ECO:0000313" key="12">
    <source>
        <dbReference type="Proteomes" id="UP000219688"/>
    </source>
</evidence>
<name>A0A285VS59_9MICO</name>
<evidence type="ECO:0000256" key="9">
    <source>
        <dbReference type="ARBA" id="ARBA00049940"/>
    </source>
</evidence>
<keyword evidence="10" id="KW-0915">Sodium</keyword>
<keyword evidence="12" id="KW-1185">Reference proteome</keyword>
<dbReference type="Pfam" id="PF02537">
    <property type="entry name" value="CRCB"/>
    <property type="match status" value="1"/>
</dbReference>
<feature type="transmembrane region" description="Helical" evidence="10">
    <location>
        <begin position="45"/>
        <end position="66"/>
    </location>
</feature>